<dbReference type="GO" id="GO:0005813">
    <property type="term" value="C:centrosome"/>
    <property type="evidence" value="ECO:0007669"/>
    <property type="project" value="TreeGrafter"/>
</dbReference>
<dbReference type="GO" id="GO:0008270">
    <property type="term" value="F:zinc ion binding"/>
    <property type="evidence" value="ECO:0007669"/>
    <property type="project" value="UniProtKB-KW"/>
</dbReference>
<dbReference type="PANTHER" id="PTHR46603">
    <property type="entry name" value="ABSCISSION/NOCUT CHECKPOINT REGULATOR"/>
    <property type="match status" value="1"/>
</dbReference>
<evidence type="ECO:0000313" key="6">
    <source>
        <dbReference type="EnsemblMetazoa" id="SCAU014065-PA"/>
    </source>
</evidence>
<dbReference type="GO" id="GO:0044878">
    <property type="term" value="P:mitotic cytokinesis checkpoint signaling"/>
    <property type="evidence" value="ECO:0007669"/>
    <property type="project" value="TreeGrafter"/>
</dbReference>
<dbReference type="AlphaFoldDB" id="A0A1I8Q5D5"/>
<keyword evidence="1" id="KW-0479">Metal-binding</keyword>
<evidence type="ECO:0000313" key="7">
    <source>
        <dbReference type="Proteomes" id="UP000095300"/>
    </source>
</evidence>
<dbReference type="PANTHER" id="PTHR46603:SF1">
    <property type="entry name" value="ABSCISSION_NOCUT CHECKPOINT REGULATOR"/>
    <property type="match status" value="1"/>
</dbReference>
<name>A0A1I8Q5D5_STOCA</name>
<gene>
    <name evidence="6" type="primary">106086813</name>
</gene>
<dbReference type="InterPro" id="IPR000306">
    <property type="entry name" value="Znf_FYVE"/>
</dbReference>
<dbReference type="InterPro" id="IPR013083">
    <property type="entry name" value="Znf_RING/FYVE/PHD"/>
</dbReference>
<dbReference type="SUPFAM" id="SSF57903">
    <property type="entry name" value="FYVE/PHD zinc finger"/>
    <property type="match status" value="1"/>
</dbReference>
<dbReference type="OrthoDB" id="5407799at2759"/>
<dbReference type="CDD" id="cd19817">
    <property type="entry name" value="Bbox1_ANCHR-like"/>
    <property type="match status" value="1"/>
</dbReference>
<dbReference type="KEGG" id="scac:106086813"/>
<reference evidence="6" key="1">
    <citation type="submission" date="2020-05" db="UniProtKB">
        <authorList>
            <consortium name="EnsemblMetazoa"/>
        </authorList>
    </citation>
    <scope>IDENTIFICATION</scope>
    <source>
        <strain evidence="6">USDA</strain>
    </source>
</reference>
<dbReference type="InterPro" id="IPR011011">
    <property type="entry name" value="Znf_FYVE_PHD"/>
</dbReference>
<evidence type="ECO:0000259" key="5">
    <source>
        <dbReference type="PROSITE" id="PS50178"/>
    </source>
</evidence>
<dbReference type="FunFam" id="3.30.40.10:FF:000879">
    <property type="entry name" value="abscission/NoCut checkpoint regulator"/>
    <property type="match status" value="1"/>
</dbReference>
<keyword evidence="3" id="KW-0862">Zinc</keyword>
<dbReference type="SMART" id="SM00064">
    <property type="entry name" value="FYVE"/>
    <property type="match status" value="1"/>
</dbReference>
<feature type="domain" description="FYVE-type" evidence="5">
    <location>
        <begin position="1"/>
        <end position="56"/>
    </location>
</feature>
<evidence type="ECO:0000256" key="2">
    <source>
        <dbReference type="ARBA" id="ARBA00022771"/>
    </source>
</evidence>
<dbReference type="GO" id="GO:0030496">
    <property type="term" value="C:midbody"/>
    <property type="evidence" value="ECO:0007669"/>
    <property type="project" value="TreeGrafter"/>
</dbReference>
<keyword evidence="2 4" id="KW-0863">Zinc-finger</keyword>
<dbReference type="InterPro" id="IPR044553">
    <property type="entry name" value="Bbox1_ANCHR"/>
</dbReference>
<dbReference type="EnsemblMetazoa" id="SCAU014065-RA">
    <property type="protein sequence ID" value="SCAU014065-PA"/>
    <property type="gene ID" value="SCAU014065"/>
</dbReference>
<dbReference type="VEuPathDB" id="VectorBase:SCAU014065"/>
<dbReference type="Pfam" id="PF22586">
    <property type="entry name" value="ANCHR-like_BBOX"/>
    <property type="match status" value="1"/>
</dbReference>
<proteinExistence type="predicted"/>
<organism evidence="6 7">
    <name type="scientific">Stomoxys calcitrans</name>
    <name type="common">Stable fly</name>
    <name type="synonym">Conops calcitrans</name>
    <dbReference type="NCBI Taxonomy" id="35570"/>
    <lineage>
        <taxon>Eukaryota</taxon>
        <taxon>Metazoa</taxon>
        <taxon>Ecdysozoa</taxon>
        <taxon>Arthropoda</taxon>
        <taxon>Hexapoda</taxon>
        <taxon>Insecta</taxon>
        <taxon>Pterygota</taxon>
        <taxon>Neoptera</taxon>
        <taxon>Endopterygota</taxon>
        <taxon>Diptera</taxon>
        <taxon>Brachycera</taxon>
        <taxon>Muscomorpha</taxon>
        <taxon>Muscoidea</taxon>
        <taxon>Muscidae</taxon>
        <taxon>Stomoxys</taxon>
    </lineage>
</organism>
<evidence type="ECO:0000256" key="1">
    <source>
        <dbReference type="ARBA" id="ARBA00022723"/>
    </source>
</evidence>
<dbReference type="GO" id="GO:0032266">
    <property type="term" value="F:phosphatidylinositol-3-phosphate binding"/>
    <property type="evidence" value="ECO:0007669"/>
    <property type="project" value="TreeGrafter"/>
</dbReference>
<dbReference type="Proteomes" id="UP000095300">
    <property type="component" value="Unassembled WGS sequence"/>
</dbReference>
<evidence type="ECO:0000256" key="4">
    <source>
        <dbReference type="PROSITE-ProRule" id="PRU00091"/>
    </source>
</evidence>
<evidence type="ECO:0000256" key="3">
    <source>
        <dbReference type="ARBA" id="ARBA00022833"/>
    </source>
</evidence>
<dbReference type="PROSITE" id="PS50178">
    <property type="entry name" value="ZF_FYVE"/>
    <property type="match status" value="1"/>
</dbReference>
<dbReference type="STRING" id="35570.A0A1I8Q5D5"/>
<dbReference type="GO" id="GO:0009838">
    <property type="term" value="P:abscission"/>
    <property type="evidence" value="ECO:0007669"/>
    <property type="project" value="TreeGrafter"/>
</dbReference>
<dbReference type="SUPFAM" id="SSF57845">
    <property type="entry name" value="B-box zinc-binding domain"/>
    <property type="match status" value="1"/>
</dbReference>
<protein>
    <recommendedName>
        <fullName evidence="5">FYVE-type domain-containing protein</fullName>
    </recommendedName>
</protein>
<keyword evidence="7" id="KW-1185">Reference proteome</keyword>
<dbReference type="Pfam" id="PF01363">
    <property type="entry name" value="FYVE"/>
    <property type="match status" value="1"/>
</dbReference>
<sequence>MSCYGCTKKYGLFTKEYGCPNCGYSYCAKCLKRPIAVPKHNNKILNVCLICYDKLSKLQAAEKVIDVEALPGTIVTKANKGKCNENIIRTDINTLLEVEPSAAALTGDVLAPISPQMNTSTHSSGENSDITENLDTAILKRLQKLKIDGNLAQQLPSDEEMRSRLANLNGIPYKDYSKKDLLLNVDQRTDQEKMKDLLEQFMGEANLDRRVETERNDAISDIEKRLRALRDVPVDGAPAIGGETRLKGYISPDTNTPSDNEIDDEILLKDIMQKYLAEARLPEAANTLESELASSVPPPPVGVETEELPWCNICNEDAVLRCIGCEGELFCAPCYRECHDDDEEYRNHVNEPYSAPPKFKENHF</sequence>
<dbReference type="Gene3D" id="3.30.40.10">
    <property type="entry name" value="Zinc/RING finger domain, C3HC4 (zinc finger)"/>
    <property type="match status" value="1"/>
</dbReference>
<accession>A0A1I8Q5D5</accession>
<dbReference type="InterPro" id="IPR017455">
    <property type="entry name" value="Znf_FYVE-rel"/>
</dbReference>
<dbReference type="GO" id="GO:0032154">
    <property type="term" value="C:cleavage furrow"/>
    <property type="evidence" value="ECO:0007669"/>
    <property type="project" value="TreeGrafter"/>
</dbReference>